<evidence type="ECO:0000256" key="1">
    <source>
        <dbReference type="SAM" id="MobiDB-lite"/>
    </source>
</evidence>
<proteinExistence type="predicted"/>
<dbReference type="Proteomes" id="UP000824037">
    <property type="component" value="Unassembled WGS sequence"/>
</dbReference>
<accession>A0A9D2EC03</accession>
<protein>
    <submittedName>
        <fullName evidence="2">Uncharacterized protein</fullName>
    </submittedName>
</protein>
<evidence type="ECO:0000313" key="3">
    <source>
        <dbReference type="Proteomes" id="UP000824037"/>
    </source>
</evidence>
<dbReference type="AlphaFoldDB" id="A0A9D2EC03"/>
<feature type="region of interest" description="Disordered" evidence="1">
    <location>
        <begin position="209"/>
        <end position="260"/>
    </location>
</feature>
<gene>
    <name evidence="2" type="ORF">H9815_02730</name>
</gene>
<reference evidence="2" key="2">
    <citation type="submission" date="2021-04" db="EMBL/GenBank/DDBJ databases">
        <authorList>
            <person name="Gilroy R."/>
        </authorList>
    </citation>
    <scope>NUCLEOTIDE SEQUENCE</scope>
    <source>
        <strain evidence="2">ChiGjej4B4-7305</strain>
    </source>
</reference>
<reference evidence="2" key="1">
    <citation type="journal article" date="2021" name="PeerJ">
        <title>Extensive microbial diversity within the chicken gut microbiome revealed by metagenomics and culture.</title>
        <authorList>
            <person name="Gilroy R."/>
            <person name="Ravi A."/>
            <person name="Getino M."/>
            <person name="Pursley I."/>
            <person name="Horton D.L."/>
            <person name="Alikhan N.F."/>
            <person name="Baker D."/>
            <person name="Gharbi K."/>
            <person name="Hall N."/>
            <person name="Watson M."/>
            <person name="Adriaenssens E.M."/>
            <person name="Foster-Nyarko E."/>
            <person name="Jarju S."/>
            <person name="Secka A."/>
            <person name="Antonio M."/>
            <person name="Oren A."/>
            <person name="Chaudhuri R.R."/>
            <person name="La Ragione R."/>
            <person name="Hildebrand F."/>
            <person name="Pallen M.J."/>
        </authorList>
    </citation>
    <scope>NUCLEOTIDE SEQUENCE</scope>
    <source>
        <strain evidence="2">ChiGjej4B4-7305</strain>
    </source>
</reference>
<evidence type="ECO:0000313" key="2">
    <source>
        <dbReference type="EMBL" id="HIZ34668.1"/>
    </source>
</evidence>
<dbReference type="EMBL" id="DXBY01000049">
    <property type="protein sequence ID" value="HIZ34668.1"/>
    <property type="molecule type" value="Genomic_DNA"/>
</dbReference>
<name>A0A9D2EC03_9MICO</name>
<sequence length="260" mass="28009">MTFAQLDRQARQRLRTLSKESANRVGRHLVMAGLLVESDPELAYQHAHSAMRRAGRVDVVREAVALTAYATGRYAEALREIRTVRRLSGLDALRAIEADCERGLGRPERALDLAAAPPSKDMTDVDRVELAIVASGARLDLDQPDAALLVLEDQLVRNVTEETMKVRVAHARATALRAAGRDAEADALEAALPDPEPEEEDVAFAELEVDLEQDGHHAPDPDAADPGEADPGAVDPGAASVIGSEPRLADRDGEGRPKDD</sequence>
<feature type="compositionally biased region" description="Low complexity" evidence="1">
    <location>
        <begin position="229"/>
        <end position="239"/>
    </location>
</feature>
<comment type="caution">
    <text evidence="2">The sequence shown here is derived from an EMBL/GenBank/DDBJ whole genome shotgun (WGS) entry which is preliminary data.</text>
</comment>
<organism evidence="2 3">
    <name type="scientific">Candidatus Ruania gallistercoris</name>
    <dbReference type="NCBI Taxonomy" id="2838746"/>
    <lineage>
        <taxon>Bacteria</taxon>
        <taxon>Bacillati</taxon>
        <taxon>Actinomycetota</taxon>
        <taxon>Actinomycetes</taxon>
        <taxon>Micrococcales</taxon>
        <taxon>Ruaniaceae</taxon>
        <taxon>Ruania</taxon>
    </lineage>
</organism>
<feature type="compositionally biased region" description="Basic and acidic residues" evidence="1">
    <location>
        <begin position="247"/>
        <end position="260"/>
    </location>
</feature>